<proteinExistence type="predicted"/>
<evidence type="ECO:0000313" key="2">
    <source>
        <dbReference type="Proteomes" id="UP001220256"/>
    </source>
</evidence>
<dbReference type="Proteomes" id="UP001220256">
    <property type="component" value="Unassembled WGS sequence"/>
</dbReference>
<organism evidence="1 2">
    <name type="scientific">Penicillium chrysogenum</name>
    <name type="common">Penicillium notatum</name>
    <dbReference type="NCBI Taxonomy" id="5076"/>
    <lineage>
        <taxon>Eukaryota</taxon>
        <taxon>Fungi</taxon>
        <taxon>Dikarya</taxon>
        <taxon>Ascomycota</taxon>
        <taxon>Pezizomycotina</taxon>
        <taxon>Eurotiomycetes</taxon>
        <taxon>Eurotiomycetidae</taxon>
        <taxon>Eurotiales</taxon>
        <taxon>Aspergillaceae</taxon>
        <taxon>Penicillium</taxon>
        <taxon>Penicillium chrysogenum species complex</taxon>
    </lineage>
</organism>
<accession>A0ABQ8W9W3</accession>
<dbReference type="EMBL" id="JAPVEB010000006">
    <property type="protein sequence ID" value="KAJ5261593.1"/>
    <property type="molecule type" value="Genomic_DNA"/>
</dbReference>
<comment type="caution">
    <text evidence="1">The sequence shown here is derived from an EMBL/GenBank/DDBJ whole genome shotgun (WGS) entry which is preliminary data.</text>
</comment>
<sequence length="117" mass="12601">MGRYRLVVLKPNEIPSAVANFNDSDLPVIPSARQGSDHAPGYAFRSWRYATATVALVQKHKLTTACLDSGCVMTLIDSRLAKGLAQLGCTETPMAPIPVSGLQWHISDSDADSESEN</sequence>
<protein>
    <submittedName>
        <fullName evidence="1">Uncharacterized protein</fullName>
    </submittedName>
</protein>
<name>A0ABQ8W9W3_PENCH</name>
<keyword evidence="2" id="KW-1185">Reference proteome</keyword>
<evidence type="ECO:0000313" key="1">
    <source>
        <dbReference type="EMBL" id="KAJ5261593.1"/>
    </source>
</evidence>
<gene>
    <name evidence="1" type="ORF">N7505_008460</name>
</gene>
<reference evidence="1 2" key="1">
    <citation type="journal article" date="2023" name="IMA Fungus">
        <title>Comparative genomic study of the Penicillium genus elucidates a diverse pangenome and 15 lateral gene transfer events.</title>
        <authorList>
            <person name="Petersen C."/>
            <person name="Sorensen T."/>
            <person name="Nielsen M.R."/>
            <person name="Sondergaard T.E."/>
            <person name="Sorensen J.L."/>
            <person name="Fitzpatrick D.A."/>
            <person name="Frisvad J.C."/>
            <person name="Nielsen K.L."/>
        </authorList>
    </citation>
    <scope>NUCLEOTIDE SEQUENCE [LARGE SCALE GENOMIC DNA]</scope>
    <source>
        <strain evidence="1 2">IBT 3361</strain>
    </source>
</reference>